<gene>
    <name evidence="1" type="ORF">FAM09_18360</name>
</gene>
<reference evidence="1 2" key="1">
    <citation type="submission" date="2019-04" db="EMBL/GenBank/DDBJ databases">
        <title>Niastella caeni sp. nov., isolated from activated sludge.</title>
        <authorList>
            <person name="Sheng M."/>
        </authorList>
    </citation>
    <scope>NUCLEOTIDE SEQUENCE [LARGE SCALE GENOMIC DNA]</scope>
    <source>
        <strain evidence="1 2">HX-2-15</strain>
    </source>
</reference>
<evidence type="ECO:0000313" key="1">
    <source>
        <dbReference type="EMBL" id="THU36927.1"/>
    </source>
</evidence>
<name>A0A4S8HNM1_9BACT</name>
<dbReference type="Proteomes" id="UP000306918">
    <property type="component" value="Unassembled WGS sequence"/>
</dbReference>
<accession>A0A4S8HNM1</accession>
<organism evidence="1 2">
    <name type="scientific">Niastella caeni</name>
    <dbReference type="NCBI Taxonomy" id="2569763"/>
    <lineage>
        <taxon>Bacteria</taxon>
        <taxon>Pseudomonadati</taxon>
        <taxon>Bacteroidota</taxon>
        <taxon>Chitinophagia</taxon>
        <taxon>Chitinophagales</taxon>
        <taxon>Chitinophagaceae</taxon>
        <taxon>Niastella</taxon>
    </lineage>
</organism>
<dbReference type="EMBL" id="STFF01000005">
    <property type="protein sequence ID" value="THU36927.1"/>
    <property type="molecule type" value="Genomic_DNA"/>
</dbReference>
<keyword evidence="2" id="KW-1185">Reference proteome</keyword>
<sequence>MKRILLFVFMLSCINGFGQVTSQIQAKRGVFMDRLFLKDRWIDRISTNLNSDDSTNNNVLATGNALKLATDNLIQNQFSAAQSANFMIQGSAVFGSHNSFKNTLASGYPAQVSVTHGASQYGLSVQRSSNDLGPADVELFKNRASDFNTLGPLQFGDPIGSINFSGIAGDNSTVANTMSIYGFVEKTAPAYLSSGFIFNTTDSIGVNARRMGLNALGNLMIGNATTNPYKLNVVSGDVRFNSLAGEGYVLTGCDNNGVFNKVYVGENLYIEEGTLNAVSANQDKPYGEYIAILSQSGTNDPVVRVLENSDPNDIVWTRDSTGSYTGYREYGFSGGYNWFHSNPSDPTGNVAATRLYKTSAHTVRLVVKDGTLTNKDGWSHITVEIRYYPAF</sequence>
<dbReference type="OrthoDB" id="645283at2"/>
<comment type="caution">
    <text evidence="1">The sequence shown here is derived from an EMBL/GenBank/DDBJ whole genome shotgun (WGS) entry which is preliminary data.</text>
</comment>
<protein>
    <submittedName>
        <fullName evidence="1">Uncharacterized protein</fullName>
    </submittedName>
</protein>
<dbReference type="RefSeq" id="WP_136578603.1">
    <property type="nucleotide sequence ID" value="NZ_STFF01000005.1"/>
</dbReference>
<evidence type="ECO:0000313" key="2">
    <source>
        <dbReference type="Proteomes" id="UP000306918"/>
    </source>
</evidence>
<dbReference type="AlphaFoldDB" id="A0A4S8HNM1"/>
<proteinExistence type="predicted"/>